<evidence type="ECO:0000256" key="4">
    <source>
        <dbReference type="ARBA" id="ARBA00022801"/>
    </source>
</evidence>
<keyword evidence="6" id="KW-0479">Metal-binding</keyword>
<evidence type="ECO:0000313" key="7">
    <source>
        <dbReference type="EMBL" id="MCS5734960.1"/>
    </source>
</evidence>
<evidence type="ECO:0000256" key="1">
    <source>
        <dbReference type="ARBA" id="ARBA00000500"/>
    </source>
</evidence>
<dbReference type="InterPro" id="IPR044651">
    <property type="entry name" value="OTSB-like"/>
</dbReference>
<dbReference type="PANTHER" id="PTHR43768:SF3">
    <property type="entry name" value="TREHALOSE 6-PHOSPHATE PHOSPHATASE"/>
    <property type="match status" value="1"/>
</dbReference>
<dbReference type="InterPro" id="IPR023214">
    <property type="entry name" value="HAD_sf"/>
</dbReference>
<keyword evidence="6" id="KW-0460">Magnesium</keyword>
<comment type="cofactor">
    <cofactor evidence="6">
        <name>Mg(2+)</name>
        <dbReference type="ChEBI" id="CHEBI:18420"/>
    </cofactor>
</comment>
<sequence length="260" mass="27631">MSVVDLDAGLLQAVDRLAAVPSLLIALDFDGTISPVVDSPEAARALPEAADALRRLAALPGTRVALVSGRSLESLERVSDAAADTLLVGSHGVEVRLDGAAELTLTPEERQRADELREALEQAADPFDDVWVEVKPAGSALHTRRATDDVRERAERAASAAAERFAGLTTRRGKNVLEFAVRSETKGQGVERLREVTGADAVLFAGDDVTDEDAFRVLGETDLGLKVGEGDTAAAYRVDDPQSVARVLERLADRRAALNS</sequence>
<dbReference type="EMBL" id="JANLCJ010000005">
    <property type="protein sequence ID" value="MCS5734960.1"/>
    <property type="molecule type" value="Genomic_DNA"/>
</dbReference>
<dbReference type="Proteomes" id="UP001165586">
    <property type="component" value="Unassembled WGS sequence"/>
</dbReference>
<comment type="function">
    <text evidence="5 6">Removes the phosphate from trehalose 6-phosphate to produce free trehalose.</text>
</comment>
<dbReference type="RefSeq" id="WP_259539871.1">
    <property type="nucleotide sequence ID" value="NZ_JANLCJ010000005.1"/>
</dbReference>
<evidence type="ECO:0000256" key="3">
    <source>
        <dbReference type="ARBA" id="ARBA00008770"/>
    </source>
</evidence>
<dbReference type="Gene3D" id="3.30.70.1020">
    <property type="entry name" value="Trehalose-6-phosphate phosphatase related protein, domain 2"/>
    <property type="match status" value="1"/>
</dbReference>
<comment type="caution">
    <text evidence="7">The sequence shown here is derived from an EMBL/GenBank/DDBJ whole genome shotgun (WGS) entry which is preliminary data.</text>
</comment>
<dbReference type="InterPro" id="IPR003337">
    <property type="entry name" value="Trehalose_PPase"/>
</dbReference>
<gene>
    <name evidence="7" type="primary">otsB</name>
    <name evidence="7" type="ORF">N1032_14540</name>
</gene>
<organism evidence="7 8">
    <name type="scientific">Herbiconiux daphne</name>
    <dbReference type="NCBI Taxonomy" id="2970914"/>
    <lineage>
        <taxon>Bacteria</taxon>
        <taxon>Bacillati</taxon>
        <taxon>Actinomycetota</taxon>
        <taxon>Actinomycetes</taxon>
        <taxon>Micrococcales</taxon>
        <taxon>Microbacteriaceae</taxon>
        <taxon>Herbiconiux</taxon>
    </lineage>
</organism>
<proteinExistence type="inferred from homology"/>
<dbReference type="InterPro" id="IPR006379">
    <property type="entry name" value="HAD-SF_hydro_IIB"/>
</dbReference>
<evidence type="ECO:0000313" key="8">
    <source>
        <dbReference type="Proteomes" id="UP001165586"/>
    </source>
</evidence>
<dbReference type="GO" id="GO:0004805">
    <property type="term" value="F:trehalose-phosphatase activity"/>
    <property type="evidence" value="ECO:0007669"/>
    <property type="project" value="UniProtKB-EC"/>
</dbReference>
<evidence type="ECO:0000256" key="6">
    <source>
        <dbReference type="RuleBase" id="RU361117"/>
    </source>
</evidence>
<dbReference type="NCBIfam" id="TIGR01484">
    <property type="entry name" value="HAD-SF-IIB"/>
    <property type="match status" value="1"/>
</dbReference>
<dbReference type="SUPFAM" id="SSF56784">
    <property type="entry name" value="HAD-like"/>
    <property type="match status" value="1"/>
</dbReference>
<dbReference type="EC" id="3.1.3.12" evidence="6"/>
<protein>
    <recommendedName>
        <fullName evidence="6">Trehalose 6-phosphate phosphatase</fullName>
        <ecNumber evidence="6">3.1.3.12</ecNumber>
    </recommendedName>
</protein>
<evidence type="ECO:0000256" key="2">
    <source>
        <dbReference type="ARBA" id="ARBA00005199"/>
    </source>
</evidence>
<keyword evidence="8" id="KW-1185">Reference proteome</keyword>
<reference evidence="7" key="1">
    <citation type="submission" date="2022-08" db="EMBL/GenBank/DDBJ databases">
        <authorList>
            <person name="Deng Y."/>
            <person name="Han X.-F."/>
            <person name="Zhang Y.-Q."/>
        </authorList>
    </citation>
    <scope>NUCLEOTIDE SEQUENCE</scope>
    <source>
        <strain evidence="7">CPCC 203386</strain>
    </source>
</reference>
<keyword evidence="4 6" id="KW-0378">Hydrolase</keyword>
<evidence type="ECO:0000256" key="5">
    <source>
        <dbReference type="ARBA" id="ARBA00024179"/>
    </source>
</evidence>
<name>A0ABT2H4U6_9MICO</name>
<dbReference type="NCBIfam" id="TIGR00685">
    <property type="entry name" value="T6PP"/>
    <property type="match status" value="1"/>
</dbReference>
<comment type="similarity">
    <text evidence="3 6">Belongs to the trehalose phosphatase family.</text>
</comment>
<dbReference type="Pfam" id="PF02358">
    <property type="entry name" value="Trehalose_PPase"/>
    <property type="match status" value="1"/>
</dbReference>
<comment type="catalytic activity">
    <reaction evidence="1 6">
        <text>alpha,alpha-trehalose 6-phosphate + H2O = alpha,alpha-trehalose + phosphate</text>
        <dbReference type="Rhea" id="RHEA:23420"/>
        <dbReference type="ChEBI" id="CHEBI:15377"/>
        <dbReference type="ChEBI" id="CHEBI:16551"/>
        <dbReference type="ChEBI" id="CHEBI:43474"/>
        <dbReference type="ChEBI" id="CHEBI:58429"/>
        <dbReference type="EC" id="3.1.3.12"/>
    </reaction>
</comment>
<accession>A0ABT2H4U6</accession>
<dbReference type="PANTHER" id="PTHR43768">
    <property type="entry name" value="TREHALOSE 6-PHOSPHATE PHOSPHATASE"/>
    <property type="match status" value="1"/>
</dbReference>
<dbReference type="Gene3D" id="3.40.50.1000">
    <property type="entry name" value="HAD superfamily/HAD-like"/>
    <property type="match status" value="1"/>
</dbReference>
<dbReference type="InterPro" id="IPR036412">
    <property type="entry name" value="HAD-like_sf"/>
</dbReference>
<comment type="pathway">
    <text evidence="2 6">Glycan biosynthesis; trehalose biosynthesis.</text>
</comment>